<organism evidence="1 2">
    <name type="scientific">Acinetobacter geminorum</name>
    <dbReference type="NCBI Taxonomy" id="2730922"/>
    <lineage>
        <taxon>Bacteria</taxon>
        <taxon>Pseudomonadati</taxon>
        <taxon>Pseudomonadota</taxon>
        <taxon>Gammaproteobacteria</taxon>
        <taxon>Moraxellales</taxon>
        <taxon>Moraxellaceae</taxon>
        <taxon>Acinetobacter</taxon>
    </lineage>
</organism>
<proteinExistence type="predicted"/>
<keyword evidence="2" id="KW-1185">Reference proteome</keyword>
<reference evidence="1" key="1">
    <citation type="submission" date="2023-07" db="EMBL/GenBank/DDBJ databases">
        <title>Whole genome sequencing of environmental Acinetobacter calcoaceticus-baumannii complex from non-hospital environment.</title>
        <authorList>
            <person name="Wee S.K."/>
            <person name="Khoo E.Z.Y."/>
            <person name="Mohammad T.A.-H."/>
            <person name="Tan S.E.K."/>
            <person name="Yap E.P.H."/>
        </authorList>
    </citation>
    <scope>NUCLEOTIDE SEQUENCE</scope>
    <source>
        <strain evidence="1">PUMA0118</strain>
    </source>
</reference>
<sequence length="51" mass="5775">MKKLVAVLTVIVVLTGCVYDPVNYNKIHDQEFQDHLRQNGSNKKAHSMSGF</sequence>
<name>A0ABT8ZHG2_9GAMM</name>
<evidence type="ECO:0008006" key="3">
    <source>
        <dbReference type="Google" id="ProtNLM"/>
    </source>
</evidence>
<accession>A0ABT8ZHG2</accession>
<comment type="caution">
    <text evidence="1">The sequence shown here is derived from an EMBL/GenBank/DDBJ whole genome shotgun (WGS) entry which is preliminary data.</text>
</comment>
<dbReference type="Proteomes" id="UP001175780">
    <property type="component" value="Unassembled WGS sequence"/>
</dbReference>
<gene>
    <name evidence="1" type="ORF">Q5X34_16045</name>
</gene>
<evidence type="ECO:0000313" key="1">
    <source>
        <dbReference type="EMBL" id="MDO7363175.1"/>
    </source>
</evidence>
<protein>
    <recommendedName>
        <fullName evidence="3">Lipoprotein</fullName>
    </recommendedName>
</protein>
<dbReference type="EMBL" id="JAUPID010000029">
    <property type="protein sequence ID" value="MDO7363175.1"/>
    <property type="molecule type" value="Genomic_DNA"/>
</dbReference>
<evidence type="ECO:0000313" key="2">
    <source>
        <dbReference type="Proteomes" id="UP001175780"/>
    </source>
</evidence>
<dbReference type="RefSeq" id="WP_262470658.1">
    <property type="nucleotide sequence ID" value="NZ_JAUPID010000029.1"/>
</dbReference>
<dbReference type="PROSITE" id="PS51257">
    <property type="entry name" value="PROKAR_LIPOPROTEIN"/>
    <property type="match status" value="1"/>
</dbReference>